<dbReference type="Pfam" id="PF06429">
    <property type="entry name" value="Flg_bbr_C"/>
    <property type="match status" value="1"/>
</dbReference>
<dbReference type="PROSITE" id="PS00588">
    <property type="entry name" value="FLAGELLA_BB_ROD"/>
    <property type="match status" value="1"/>
</dbReference>
<keyword evidence="7" id="KW-1185">Reference proteome</keyword>
<dbReference type="PANTHER" id="PTHR30435:SF19">
    <property type="entry name" value="FLAGELLAR BASAL-BODY ROD PROTEIN FLGG"/>
    <property type="match status" value="1"/>
</dbReference>
<keyword evidence="6" id="KW-0966">Cell projection</keyword>
<dbReference type="EMBL" id="JAMQKB010000010">
    <property type="protein sequence ID" value="MDC3425010.1"/>
    <property type="molecule type" value="Genomic_DNA"/>
</dbReference>
<dbReference type="AlphaFoldDB" id="A0A9X3WT50"/>
<dbReference type="SUPFAM" id="SSF117143">
    <property type="entry name" value="Flagellar hook protein flgE"/>
    <property type="match status" value="1"/>
</dbReference>
<feature type="domain" description="Flagellar basal body rod protein N-terminal" evidence="3">
    <location>
        <begin position="11"/>
        <end position="35"/>
    </location>
</feature>
<dbReference type="InterPro" id="IPR020013">
    <property type="entry name" value="Flagellar_FlgE/F/G"/>
</dbReference>
<dbReference type="InterPro" id="IPR019776">
    <property type="entry name" value="Flagellar_basal_body_rod_CS"/>
</dbReference>
<name>A0A9X3WT50_9BACI</name>
<dbReference type="NCBIfam" id="TIGR03506">
    <property type="entry name" value="FlgEFG_subfam"/>
    <property type="match status" value="1"/>
</dbReference>
<dbReference type="GO" id="GO:0009425">
    <property type="term" value="C:bacterial-type flagellum basal body"/>
    <property type="evidence" value="ECO:0007669"/>
    <property type="project" value="UniProtKB-SubCell"/>
</dbReference>
<keyword evidence="2" id="KW-0975">Bacterial flagellum</keyword>
<organism evidence="6 7">
    <name type="scientific">Terrihalobacillus insolitus</name>
    <dbReference type="NCBI Taxonomy" id="2950438"/>
    <lineage>
        <taxon>Bacteria</taxon>
        <taxon>Bacillati</taxon>
        <taxon>Bacillota</taxon>
        <taxon>Bacilli</taxon>
        <taxon>Bacillales</taxon>
        <taxon>Bacillaceae</taxon>
        <taxon>Terrihalobacillus</taxon>
    </lineage>
</organism>
<keyword evidence="6" id="KW-0282">Flagellum</keyword>
<gene>
    <name evidence="6" type="ORF">NC797_10890</name>
</gene>
<dbReference type="InterPro" id="IPR001444">
    <property type="entry name" value="Flag_bb_rod_N"/>
</dbReference>
<sequence>MGQMTIQAAVTMGQLQKKMDVIANNMANVDTAGYKNRQADFASLLFQQIDNLSDPQNAEGRLTPDGIRIGSGAALAQTNMNLSQGAIKDTGRNLDVALLDKNNFFAINVTENGNTETRYTRDGAFYLNPLNDGQVMLTTKNGNPVVGINGPLVFADGFEAINITENGQIAITRNGDQQIEGQLAVAEAVRPRLLEATGENMFKLPNLVGLNYNADEIVETTDLENIRVKSGALESSNVDTAKQMTDLLETQRAYQMNGRSISMADQMMGLVNQLR</sequence>
<dbReference type="Pfam" id="PF00460">
    <property type="entry name" value="Flg_bb_rod"/>
    <property type="match status" value="1"/>
</dbReference>
<dbReference type="GO" id="GO:0071978">
    <property type="term" value="P:bacterial-type flagellum-dependent swarming motility"/>
    <property type="evidence" value="ECO:0007669"/>
    <property type="project" value="TreeGrafter"/>
</dbReference>
<feature type="domain" description="Flagellar hook protein FlgE/F/G-like D1" evidence="5">
    <location>
        <begin position="103"/>
        <end position="170"/>
    </location>
</feature>
<evidence type="ECO:0000256" key="2">
    <source>
        <dbReference type="RuleBase" id="RU362116"/>
    </source>
</evidence>
<evidence type="ECO:0000313" key="7">
    <source>
        <dbReference type="Proteomes" id="UP001145050"/>
    </source>
</evidence>
<reference evidence="6" key="1">
    <citation type="submission" date="2022-06" db="EMBL/GenBank/DDBJ databases">
        <title>Aquibacillus sp. a new bacterium isolated from soil saline samples.</title>
        <authorList>
            <person name="Galisteo C."/>
            <person name="De La Haba R."/>
            <person name="Sanchez-Porro C."/>
            <person name="Ventosa A."/>
        </authorList>
    </citation>
    <scope>NUCLEOTIDE SEQUENCE</scope>
    <source>
        <strain evidence="6">3ASR75-11</strain>
    </source>
</reference>
<dbReference type="PANTHER" id="PTHR30435">
    <property type="entry name" value="FLAGELLAR PROTEIN"/>
    <property type="match status" value="1"/>
</dbReference>
<dbReference type="Pfam" id="PF22692">
    <property type="entry name" value="LlgE_F_G_D1"/>
    <property type="match status" value="1"/>
</dbReference>
<dbReference type="InterPro" id="IPR053967">
    <property type="entry name" value="LlgE_F_G-like_D1"/>
</dbReference>
<accession>A0A9X3WT50</accession>
<evidence type="ECO:0000259" key="4">
    <source>
        <dbReference type="Pfam" id="PF06429"/>
    </source>
</evidence>
<protein>
    <submittedName>
        <fullName evidence="6">Flagellar hook-basal body protein</fullName>
    </submittedName>
</protein>
<comment type="similarity">
    <text evidence="1 2">Belongs to the flagella basal body rod proteins family.</text>
</comment>
<evidence type="ECO:0000259" key="3">
    <source>
        <dbReference type="Pfam" id="PF00460"/>
    </source>
</evidence>
<dbReference type="RefSeq" id="WP_272436814.1">
    <property type="nucleotide sequence ID" value="NZ_JAMQKB010000010.1"/>
</dbReference>
<comment type="caution">
    <text evidence="6">The sequence shown here is derived from an EMBL/GenBank/DDBJ whole genome shotgun (WGS) entry which is preliminary data.</text>
</comment>
<dbReference type="InterPro" id="IPR037925">
    <property type="entry name" value="FlgE/F/G-like"/>
</dbReference>
<feature type="domain" description="Flagellar basal-body/hook protein C-terminal" evidence="4">
    <location>
        <begin position="230"/>
        <end position="274"/>
    </location>
</feature>
<dbReference type="Proteomes" id="UP001145050">
    <property type="component" value="Unassembled WGS sequence"/>
</dbReference>
<proteinExistence type="inferred from homology"/>
<comment type="subcellular location">
    <subcellularLocation>
        <location evidence="2">Bacterial flagellum basal body</location>
    </subcellularLocation>
</comment>
<evidence type="ECO:0000256" key="1">
    <source>
        <dbReference type="ARBA" id="ARBA00009677"/>
    </source>
</evidence>
<evidence type="ECO:0000259" key="5">
    <source>
        <dbReference type="Pfam" id="PF22692"/>
    </source>
</evidence>
<evidence type="ECO:0000313" key="6">
    <source>
        <dbReference type="EMBL" id="MDC3425010.1"/>
    </source>
</evidence>
<keyword evidence="6" id="KW-0969">Cilium</keyword>
<dbReference type="InterPro" id="IPR010930">
    <property type="entry name" value="Flg_bb/hook_C_dom"/>
</dbReference>